<evidence type="ECO:0000256" key="1">
    <source>
        <dbReference type="ARBA" id="ARBA00004651"/>
    </source>
</evidence>
<dbReference type="Gene3D" id="1.20.1560.10">
    <property type="entry name" value="ABC transporter type 1, transmembrane domain"/>
    <property type="match status" value="1"/>
</dbReference>
<keyword evidence="11" id="KW-1185">Reference proteome</keyword>
<dbReference type="SUPFAM" id="SSF90123">
    <property type="entry name" value="ABC transporter transmembrane region"/>
    <property type="match status" value="1"/>
</dbReference>
<keyword evidence="3" id="KW-0547">Nucleotide-binding</keyword>
<evidence type="ECO:0000313" key="10">
    <source>
        <dbReference type="EMBL" id="GBQ08992.1"/>
    </source>
</evidence>
<evidence type="ECO:0000256" key="4">
    <source>
        <dbReference type="ARBA" id="ARBA00022840"/>
    </source>
</evidence>
<dbReference type="PROSITE" id="PS50893">
    <property type="entry name" value="ABC_TRANSPORTER_2"/>
    <property type="match status" value="1"/>
</dbReference>
<proteinExistence type="predicted"/>
<dbReference type="InterPro" id="IPR003593">
    <property type="entry name" value="AAA+_ATPase"/>
</dbReference>
<name>A0ABQ0P1E5_9PROT</name>
<dbReference type="SMART" id="SM00382">
    <property type="entry name" value="AAA"/>
    <property type="match status" value="1"/>
</dbReference>
<dbReference type="Gene3D" id="3.40.50.300">
    <property type="entry name" value="P-loop containing nucleotide triphosphate hydrolases"/>
    <property type="match status" value="1"/>
</dbReference>
<comment type="subcellular location">
    <subcellularLocation>
        <location evidence="1">Cell membrane</location>
        <topology evidence="1">Multi-pass membrane protein</topology>
    </subcellularLocation>
</comment>
<evidence type="ECO:0000256" key="6">
    <source>
        <dbReference type="ARBA" id="ARBA00023136"/>
    </source>
</evidence>
<dbReference type="InterPro" id="IPR017871">
    <property type="entry name" value="ABC_transporter-like_CS"/>
</dbReference>
<sequence>MLPVFQAVFGIATAIASRRQFLAMGRLQTRFLDRIRGIATIVLSGNAERDAQALGNAAEELRKRTMKVLRVAFLTSATTDIMMIVALVWIVISQSHSLLHSHSVEQAGAALFAVLMVPEAFAPFRAFSAVYQDRAQATATAEAMQAVPQADNRAPAKSGELSPHHDEHGIALVAQDVSYSWSSDRAPALTDVSFSLQSGETLLVEGPSGAGKSTLLELLLGFITPQEGKLLLGGCDMAALAASDISRHVSWIGQKPVLFAGTLRENILFARPDAQDHELKRALDASQVGRYLAQLPDGLDTMIGEGGFGLSGGQAQRIAIARAFLKDTPLLVMDEPTAHLDPATEDELCKAFEDLLHGRTTIIATHSEKIASLRRAQRIRLESGHIVSRESVL</sequence>
<keyword evidence="5 7" id="KW-1133">Transmembrane helix</keyword>
<dbReference type="InterPro" id="IPR027417">
    <property type="entry name" value="P-loop_NTPase"/>
</dbReference>
<dbReference type="InterPro" id="IPR039421">
    <property type="entry name" value="Type_1_exporter"/>
</dbReference>
<feature type="transmembrane region" description="Helical" evidence="7">
    <location>
        <begin position="71"/>
        <end position="92"/>
    </location>
</feature>
<feature type="domain" description="ABC transmembrane type-1" evidence="9">
    <location>
        <begin position="1"/>
        <end position="136"/>
    </location>
</feature>
<evidence type="ECO:0000256" key="3">
    <source>
        <dbReference type="ARBA" id="ARBA00022741"/>
    </source>
</evidence>
<dbReference type="InterPro" id="IPR011527">
    <property type="entry name" value="ABC1_TM_dom"/>
</dbReference>
<protein>
    <submittedName>
        <fullName evidence="10">Transport ATP-binding protein CydD</fullName>
    </submittedName>
</protein>
<dbReference type="Proteomes" id="UP001062901">
    <property type="component" value="Unassembled WGS sequence"/>
</dbReference>
<keyword evidence="4 10" id="KW-0067">ATP-binding</keyword>
<dbReference type="GO" id="GO:0005524">
    <property type="term" value="F:ATP binding"/>
    <property type="evidence" value="ECO:0007669"/>
    <property type="project" value="UniProtKB-KW"/>
</dbReference>
<comment type="caution">
    <text evidence="10">The sequence shown here is derived from an EMBL/GenBank/DDBJ whole genome shotgun (WGS) entry which is preliminary data.</text>
</comment>
<dbReference type="Pfam" id="PF00005">
    <property type="entry name" value="ABC_tran"/>
    <property type="match status" value="1"/>
</dbReference>
<dbReference type="PROSITE" id="PS50929">
    <property type="entry name" value="ABC_TM1F"/>
    <property type="match status" value="1"/>
</dbReference>
<evidence type="ECO:0000259" key="8">
    <source>
        <dbReference type="PROSITE" id="PS50893"/>
    </source>
</evidence>
<dbReference type="PANTHER" id="PTHR24221:SF261">
    <property type="entry name" value="GLUTATHIONE_L-CYSTEINE TRANSPORT SYSTEM ATP-BINDING_PERMEASE PROTEIN CYDD"/>
    <property type="match status" value="1"/>
</dbReference>
<evidence type="ECO:0000256" key="2">
    <source>
        <dbReference type="ARBA" id="ARBA00022692"/>
    </source>
</evidence>
<accession>A0ABQ0P1E5</accession>
<gene>
    <name evidence="10" type="ORF">AA15669_2006</name>
</gene>
<evidence type="ECO:0000256" key="7">
    <source>
        <dbReference type="SAM" id="Phobius"/>
    </source>
</evidence>
<reference evidence="10" key="1">
    <citation type="submission" date="2013-04" db="EMBL/GenBank/DDBJ databases">
        <title>The genome sequencing project of 58 acetic acid bacteria.</title>
        <authorList>
            <person name="Okamoto-Kainuma A."/>
            <person name="Ishikawa M."/>
            <person name="Umino S."/>
            <person name="Koizumi Y."/>
            <person name="Shiwa Y."/>
            <person name="Yoshikawa H."/>
            <person name="Matsutani M."/>
            <person name="Matsushita K."/>
        </authorList>
    </citation>
    <scope>NUCLEOTIDE SEQUENCE</scope>
    <source>
        <strain evidence="10">DSM 15669</strain>
    </source>
</reference>
<evidence type="ECO:0000256" key="5">
    <source>
        <dbReference type="ARBA" id="ARBA00022989"/>
    </source>
</evidence>
<feature type="domain" description="ABC transporter" evidence="8">
    <location>
        <begin position="172"/>
        <end position="393"/>
    </location>
</feature>
<keyword evidence="2 7" id="KW-0812">Transmembrane</keyword>
<keyword evidence="6 7" id="KW-0472">Membrane</keyword>
<dbReference type="EMBL" id="BAQD01000147">
    <property type="protein sequence ID" value="GBQ08992.1"/>
    <property type="molecule type" value="Genomic_DNA"/>
</dbReference>
<evidence type="ECO:0000259" key="9">
    <source>
        <dbReference type="PROSITE" id="PS50929"/>
    </source>
</evidence>
<dbReference type="PROSITE" id="PS00211">
    <property type="entry name" value="ABC_TRANSPORTER_1"/>
    <property type="match status" value="1"/>
</dbReference>
<dbReference type="CDD" id="cd03228">
    <property type="entry name" value="ABCC_MRP_Like"/>
    <property type="match status" value="1"/>
</dbReference>
<dbReference type="InterPro" id="IPR036640">
    <property type="entry name" value="ABC1_TM_sf"/>
</dbReference>
<dbReference type="SUPFAM" id="SSF52540">
    <property type="entry name" value="P-loop containing nucleoside triphosphate hydrolases"/>
    <property type="match status" value="1"/>
</dbReference>
<dbReference type="PANTHER" id="PTHR24221">
    <property type="entry name" value="ATP-BINDING CASSETTE SUB-FAMILY B"/>
    <property type="match status" value="1"/>
</dbReference>
<evidence type="ECO:0000313" key="11">
    <source>
        <dbReference type="Proteomes" id="UP001062901"/>
    </source>
</evidence>
<dbReference type="InterPro" id="IPR003439">
    <property type="entry name" value="ABC_transporter-like_ATP-bd"/>
</dbReference>
<organism evidence="10 11">
    <name type="scientific">Saccharibacter floricola DSM 15669</name>
    <dbReference type="NCBI Taxonomy" id="1123227"/>
    <lineage>
        <taxon>Bacteria</taxon>
        <taxon>Pseudomonadati</taxon>
        <taxon>Pseudomonadota</taxon>
        <taxon>Alphaproteobacteria</taxon>
        <taxon>Acetobacterales</taxon>
        <taxon>Acetobacteraceae</taxon>
        <taxon>Saccharibacter</taxon>
    </lineage>
</organism>